<feature type="domain" description="Signal transduction histidine kinase internal region" evidence="2">
    <location>
        <begin position="171"/>
        <end position="248"/>
    </location>
</feature>
<feature type="transmembrane region" description="Helical" evidence="1">
    <location>
        <begin position="51"/>
        <end position="68"/>
    </location>
</feature>
<dbReference type="Pfam" id="PF06580">
    <property type="entry name" value="His_kinase"/>
    <property type="match status" value="1"/>
</dbReference>
<dbReference type="InterPro" id="IPR050640">
    <property type="entry name" value="Bact_2-comp_sensor_kinase"/>
</dbReference>
<dbReference type="RefSeq" id="WP_309940172.1">
    <property type="nucleotide sequence ID" value="NZ_AP025305.1"/>
</dbReference>
<dbReference type="Proteomes" id="UP001185092">
    <property type="component" value="Unassembled WGS sequence"/>
</dbReference>
<proteinExistence type="predicted"/>
<dbReference type="GO" id="GO:0016020">
    <property type="term" value="C:membrane"/>
    <property type="evidence" value="ECO:0007669"/>
    <property type="project" value="InterPro"/>
</dbReference>
<protein>
    <recommendedName>
        <fullName evidence="2">Signal transduction histidine kinase internal region domain-containing protein</fullName>
    </recommendedName>
</protein>
<name>A0AAE3XNM4_9BACT</name>
<dbReference type="AlphaFoldDB" id="A0AAE3XNM4"/>
<dbReference type="InterPro" id="IPR010559">
    <property type="entry name" value="Sig_transdc_His_kin_internal"/>
</dbReference>
<evidence type="ECO:0000313" key="4">
    <source>
        <dbReference type="Proteomes" id="UP001185092"/>
    </source>
</evidence>
<feature type="transmembrane region" description="Helical" evidence="1">
    <location>
        <begin position="128"/>
        <end position="147"/>
    </location>
</feature>
<keyword evidence="4" id="KW-1185">Reference proteome</keyword>
<sequence length="352" mass="41066">MSKALLKSLYKKYFSHVLVFVISLILSIALLEFIKSVSNVDPKTFTLASKSKSIVFISMVFALSYYFFQYVDNKFEGFYPWFLSPNRRLFYQGIVFFSFSALFLYGVFVINHFLNDRPGPFVIRDYEVSSFFVSYFFFLVILLYIIAVKSITKLNTYYTEMEDLKQKKANAEYKALQDQLNPHFLFNSLNVLISEIEYDPENAQKFTHKLSDVYRYVLQSQHLEYSTIKAELDFVKAYVFLHQVRLGDVINLEISVPEDLKEARVLPLTLQLLCENAIKHNVINKKHPLEIKVFIEGGYLYLRNNKNARTHEVSMKVGLNNLQKRLELLKAPSLEVEETDLAYQVGVPIFKA</sequence>
<feature type="transmembrane region" description="Helical" evidence="1">
    <location>
        <begin position="12"/>
        <end position="31"/>
    </location>
</feature>
<dbReference type="EMBL" id="JAVDQD010000004">
    <property type="protein sequence ID" value="MDR6240272.1"/>
    <property type="molecule type" value="Genomic_DNA"/>
</dbReference>
<gene>
    <name evidence="3" type="ORF">HNQ88_003338</name>
</gene>
<organism evidence="3 4">
    <name type="scientific">Aureibacter tunicatorum</name>
    <dbReference type="NCBI Taxonomy" id="866807"/>
    <lineage>
        <taxon>Bacteria</taxon>
        <taxon>Pseudomonadati</taxon>
        <taxon>Bacteroidota</taxon>
        <taxon>Cytophagia</taxon>
        <taxon>Cytophagales</taxon>
        <taxon>Persicobacteraceae</taxon>
        <taxon>Aureibacter</taxon>
    </lineage>
</organism>
<comment type="caution">
    <text evidence="3">The sequence shown here is derived from an EMBL/GenBank/DDBJ whole genome shotgun (WGS) entry which is preliminary data.</text>
</comment>
<evidence type="ECO:0000256" key="1">
    <source>
        <dbReference type="SAM" id="Phobius"/>
    </source>
</evidence>
<feature type="transmembrane region" description="Helical" evidence="1">
    <location>
        <begin position="89"/>
        <end position="108"/>
    </location>
</feature>
<accession>A0AAE3XNM4</accession>
<keyword evidence="1" id="KW-0812">Transmembrane</keyword>
<keyword evidence="1" id="KW-0472">Membrane</keyword>
<dbReference type="PANTHER" id="PTHR34220:SF7">
    <property type="entry name" value="SENSOR HISTIDINE KINASE YPDA"/>
    <property type="match status" value="1"/>
</dbReference>
<keyword evidence="1" id="KW-1133">Transmembrane helix</keyword>
<dbReference type="GO" id="GO:0000155">
    <property type="term" value="F:phosphorelay sensor kinase activity"/>
    <property type="evidence" value="ECO:0007669"/>
    <property type="project" value="InterPro"/>
</dbReference>
<evidence type="ECO:0000259" key="2">
    <source>
        <dbReference type="Pfam" id="PF06580"/>
    </source>
</evidence>
<evidence type="ECO:0000313" key="3">
    <source>
        <dbReference type="EMBL" id="MDR6240272.1"/>
    </source>
</evidence>
<dbReference type="PANTHER" id="PTHR34220">
    <property type="entry name" value="SENSOR HISTIDINE KINASE YPDA"/>
    <property type="match status" value="1"/>
</dbReference>
<reference evidence="3" key="1">
    <citation type="submission" date="2023-07" db="EMBL/GenBank/DDBJ databases">
        <title>Genomic Encyclopedia of Type Strains, Phase IV (KMG-IV): sequencing the most valuable type-strain genomes for metagenomic binning, comparative biology and taxonomic classification.</title>
        <authorList>
            <person name="Goeker M."/>
        </authorList>
    </citation>
    <scope>NUCLEOTIDE SEQUENCE</scope>
    <source>
        <strain evidence="3">DSM 26174</strain>
    </source>
</reference>